<evidence type="ECO:0008006" key="4">
    <source>
        <dbReference type="Google" id="ProtNLM"/>
    </source>
</evidence>
<dbReference type="PROSITE" id="PS51257">
    <property type="entry name" value="PROKAR_LIPOPROTEIN"/>
    <property type="match status" value="1"/>
</dbReference>
<evidence type="ECO:0000313" key="2">
    <source>
        <dbReference type="EMBL" id="GGA91073.1"/>
    </source>
</evidence>
<comment type="caution">
    <text evidence="2">The sequence shown here is derived from an EMBL/GenBank/DDBJ whole genome shotgun (WGS) entry which is preliminary data.</text>
</comment>
<proteinExistence type="predicted"/>
<reference evidence="2" key="1">
    <citation type="journal article" date="2014" name="Int. J. Syst. Evol. Microbiol.">
        <title>Complete genome sequence of Corynebacterium casei LMG S-19264T (=DSM 44701T), isolated from a smear-ripened cheese.</title>
        <authorList>
            <consortium name="US DOE Joint Genome Institute (JGI-PGF)"/>
            <person name="Walter F."/>
            <person name="Albersmeier A."/>
            <person name="Kalinowski J."/>
            <person name="Ruckert C."/>
        </authorList>
    </citation>
    <scope>NUCLEOTIDE SEQUENCE</scope>
    <source>
        <strain evidence="2">CGMCC 1.15448</strain>
    </source>
</reference>
<dbReference type="Proteomes" id="UP000607559">
    <property type="component" value="Unassembled WGS sequence"/>
</dbReference>
<keyword evidence="1" id="KW-0732">Signal</keyword>
<dbReference type="EMBL" id="BMJC01000001">
    <property type="protein sequence ID" value="GGA91073.1"/>
    <property type="molecule type" value="Genomic_DNA"/>
</dbReference>
<dbReference type="RefSeq" id="WP_188929713.1">
    <property type="nucleotide sequence ID" value="NZ_BMJC01000001.1"/>
</dbReference>
<keyword evidence="3" id="KW-1185">Reference proteome</keyword>
<reference evidence="2" key="2">
    <citation type="submission" date="2020-09" db="EMBL/GenBank/DDBJ databases">
        <authorList>
            <person name="Sun Q."/>
            <person name="Zhou Y."/>
        </authorList>
    </citation>
    <scope>NUCLEOTIDE SEQUENCE</scope>
    <source>
        <strain evidence="2">CGMCC 1.15448</strain>
    </source>
</reference>
<feature type="chain" id="PRO_5035167934" description="Tetratricopeptide repeat protein" evidence="1">
    <location>
        <begin position="29"/>
        <end position="743"/>
    </location>
</feature>
<organism evidence="2 3">
    <name type="scientific">Puia dinghuensis</name>
    <dbReference type="NCBI Taxonomy" id="1792502"/>
    <lineage>
        <taxon>Bacteria</taxon>
        <taxon>Pseudomonadati</taxon>
        <taxon>Bacteroidota</taxon>
        <taxon>Chitinophagia</taxon>
        <taxon>Chitinophagales</taxon>
        <taxon>Chitinophagaceae</taxon>
        <taxon>Puia</taxon>
    </lineage>
</organism>
<accession>A0A8J2UAR1</accession>
<name>A0A8J2UAR1_9BACT</name>
<protein>
    <recommendedName>
        <fullName evidence="4">Tetratricopeptide repeat protein</fullName>
    </recommendedName>
</protein>
<dbReference type="AlphaFoldDB" id="A0A8J2UAR1"/>
<sequence>MTRTSLKKSWIILTSACTIAATIVLACADMGPEYGTSNFTPEIFVDSAYSPFFYSNQFYYGIGHDEAHITRWKYDNIGDWGAWLDKTLSYETLDYLLDTASEATLDSAKAWFLAKPEYRPACLSAARLTPKLIAFIHYLAYAKKCEAFALTPIIPAWEQDSTKPKPHFNATTLNRQLQESLNTTPDPFLQERYWFQLLRSQFFNGTPRETISLFDTYSPQFPHNKIWYRSLAYTAGAYYKQKQYSKANYYYSRVFESCAELRTVAHYSFHPQEEADWQGTLALCRNTEEKATLWQMLGIFYSDPQRAITRIYELDPHSEKLYLLLSRAINTSEQRGVWADETPGNHSAGENNSLLALVTRIATANNTSKPWVWQLAAGYLNMLARHYTTATGYFTKAETTVPHQRLPQAQFRLLNMLNTVYAAHTIDYALEQKLLPDIEWLESCQQDQSFRNDDAWESVKRTMAANYLLTGDKVKSECFSSRSAFYTDNHNVEALKAFLSKPDKTPYEQRCTHLSAIQREDIFEYQAVILCLNDHIDEALAAMQQVPSAKTTVLPGNPFNARIVDCHDCDHEATQKVKYTKLTFLQKLKELKDKIAANSDVYTNAILLGNAEYNITHFGNARVFYECKVLGSGHGMPEMIDSVFRAPLTSMSTAIKYYTLALNAAQTDEQRAKCQYLLSKCQRNTWYNNTIFKTRGYEYGDYKGPDFIAWDGFKALKQYPNSSYYKEVLKECGYFRTYIQKNK</sequence>
<feature type="signal peptide" evidence="1">
    <location>
        <begin position="1"/>
        <end position="28"/>
    </location>
</feature>
<evidence type="ECO:0000313" key="3">
    <source>
        <dbReference type="Proteomes" id="UP000607559"/>
    </source>
</evidence>
<evidence type="ECO:0000256" key="1">
    <source>
        <dbReference type="SAM" id="SignalP"/>
    </source>
</evidence>
<gene>
    <name evidence="2" type="ORF">GCM10011511_12980</name>
</gene>